<dbReference type="Gene3D" id="1.10.357.10">
    <property type="entry name" value="Tetracycline Repressor, domain 2"/>
    <property type="match status" value="1"/>
</dbReference>
<dbReference type="RefSeq" id="WP_061949980.1">
    <property type="nucleotide sequence ID" value="NZ_LTAO01000037.1"/>
</dbReference>
<sequence length="190" mass="22442">MSNRSKDRRIVKSKKALKSALISLMKIKEFKQITITDIVQKADLNRGTFYKHFQYKEDILDEVMDDVITDFIDCYREPIKNKETFQISKLNSKAIFIFDHVLEYSSFYSLIVHSNALIGYHRKMYTIFKDLILEDFLDVIPTTVINKELIASYHSYAIIGIIIEWIENDFNYSSTYMAEQLVEIVQLNRQ</sequence>
<keyword evidence="2 3" id="KW-0238">DNA-binding</keyword>
<dbReference type="Pfam" id="PF14278">
    <property type="entry name" value="TetR_C_8"/>
    <property type="match status" value="1"/>
</dbReference>
<organism evidence="5 6">
    <name type="scientific">Alkalihalobacillus trypoxylicola</name>
    <dbReference type="NCBI Taxonomy" id="519424"/>
    <lineage>
        <taxon>Bacteria</taxon>
        <taxon>Bacillati</taxon>
        <taxon>Bacillota</taxon>
        <taxon>Bacilli</taxon>
        <taxon>Bacillales</taxon>
        <taxon>Bacillaceae</taxon>
        <taxon>Alkalihalobacillus</taxon>
    </lineage>
</organism>
<dbReference type="Pfam" id="PF00440">
    <property type="entry name" value="TetR_N"/>
    <property type="match status" value="1"/>
</dbReference>
<evidence type="ECO:0000256" key="1">
    <source>
        <dbReference type="ARBA" id="ARBA00022491"/>
    </source>
</evidence>
<dbReference type="GO" id="GO:0003677">
    <property type="term" value="F:DNA binding"/>
    <property type="evidence" value="ECO:0007669"/>
    <property type="project" value="UniProtKB-UniRule"/>
</dbReference>
<dbReference type="InterPro" id="IPR050624">
    <property type="entry name" value="HTH-type_Tx_Regulator"/>
</dbReference>
<dbReference type="InterPro" id="IPR009057">
    <property type="entry name" value="Homeodomain-like_sf"/>
</dbReference>
<accession>A0A161PF59</accession>
<dbReference type="PANTHER" id="PTHR43479">
    <property type="entry name" value="ACREF/ENVCD OPERON REPRESSOR-RELATED"/>
    <property type="match status" value="1"/>
</dbReference>
<reference evidence="5" key="1">
    <citation type="submission" date="2016-02" db="EMBL/GenBank/DDBJ databases">
        <title>Genome sequence of Bacillus trypoxylicola KCTC 13244(T).</title>
        <authorList>
            <person name="Jeong H."/>
            <person name="Park S.-H."/>
            <person name="Choi S.-K."/>
        </authorList>
    </citation>
    <scope>NUCLEOTIDE SEQUENCE [LARGE SCALE GENOMIC DNA]</scope>
    <source>
        <strain evidence="5">KCTC 13244</strain>
    </source>
</reference>
<evidence type="ECO:0000259" key="4">
    <source>
        <dbReference type="PROSITE" id="PS50977"/>
    </source>
</evidence>
<dbReference type="STRING" id="519424.AZF04_11895"/>
<dbReference type="PANTHER" id="PTHR43479:SF7">
    <property type="entry name" value="TETR-FAMILY TRANSCRIPTIONAL REGULATOR"/>
    <property type="match status" value="1"/>
</dbReference>
<evidence type="ECO:0000313" key="6">
    <source>
        <dbReference type="Proteomes" id="UP000075806"/>
    </source>
</evidence>
<dbReference type="EMBL" id="LTAO01000037">
    <property type="protein sequence ID" value="KYG27030.1"/>
    <property type="molecule type" value="Genomic_DNA"/>
</dbReference>
<evidence type="ECO:0000256" key="2">
    <source>
        <dbReference type="ARBA" id="ARBA00023125"/>
    </source>
</evidence>
<protein>
    <submittedName>
        <fullName evidence="5">TetR family transcriptional regulator</fullName>
    </submittedName>
</protein>
<dbReference type="SUPFAM" id="SSF46689">
    <property type="entry name" value="Homeodomain-like"/>
    <property type="match status" value="1"/>
</dbReference>
<dbReference type="Proteomes" id="UP000075806">
    <property type="component" value="Unassembled WGS sequence"/>
</dbReference>
<feature type="domain" description="HTH tetR-type" evidence="4">
    <location>
        <begin position="11"/>
        <end position="71"/>
    </location>
</feature>
<keyword evidence="6" id="KW-1185">Reference proteome</keyword>
<proteinExistence type="predicted"/>
<dbReference type="InterPro" id="IPR001647">
    <property type="entry name" value="HTH_TetR"/>
</dbReference>
<dbReference type="InterPro" id="IPR039532">
    <property type="entry name" value="TetR_C_Firmicutes"/>
</dbReference>
<keyword evidence="1" id="KW-0678">Repressor</keyword>
<dbReference type="AlphaFoldDB" id="A0A161PF59"/>
<evidence type="ECO:0000256" key="3">
    <source>
        <dbReference type="PROSITE-ProRule" id="PRU00335"/>
    </source>
</evidence>
<dbReference type="PROSITE" id="PS50977">
    <property type="entry name" value="HTH_TETR_2"/>
    <property type="match status" value="1"/>
</dbReference>
<dbReference type="OrthoDB" id="9810250at2"/>
<name>A0A161PF59_9BACI</name>
<comment type="caution">
    <text evidence="5">The sequence shown here is derived from an EMBL/GenBank/DDBJ whole genome shotgun (WGS) entry which is preliminary data.</text>
</comment>
<feature type="DNA-binding region" description="H-T-H motif" evidence="3">
    <location>
        <begin position="34"/>
        <end position="53"/>
    </location>
</feature>
<evidence type="ECO:0000313" key="5">
    <source>
        <dbReference type="EMBL" id="KYG27030.1"/>
    </source>
</evidence>
<gene>
    <name evidence="5" type="ORF">AZF04_11895</name>
</gene>